<dbReference type="WBParaSite" id="RSKR_0000794600.1">
    <property type="protein sequence ID" value="RSKR_0000794600.1"/>
    <property type="gene ID" value="RSKR_0000794600"/>
</dbReference>
<name>A0AC35U569_9BILA</name>
<accession>A0AC35U569</accession>
<reference evidence="2" key="1">
    <citation type="submission" date="2016-11" db="UniProtKB">
        <authorList>
            <consortium name="WormBaseParasite"/>
        </authorList>
    </citation>
    <scope>IDENTIFICATION</scope>
    <source>
        <strain evidence="2">KR3021</strain>
    </source>
</reference>
<protein>
    <submittedName>
        <fullName evidence="2">Protein kinase domain-containing protein</fullName>
    </submittedName>
</protein>
<evidence type="ECO:0000313" key="1">
    <source>
        <dbReference type="Proteomes" id="UP000095286"/>
    </source>
</evidence>
<evidence type="ECO:0000313" key="2">
    <source>
        <dbReference type="WBParaSite" id="RSKR_0000794600.1"/>
    </source>
</evidence>
<dbReference type="Proteomes" id="UP000095286">
    <property type="component" value="Unplaced"/>
</dbReference>
<organism evidence="1 2">
    <name type="scientific">Rhabditophanes sp. KR3021</name>
    <dbReference type="NCBI Taxonomy" id="114890"/>
    <lineage>
        <taxon>Eukaryota</taxon>
        <taxon>Metazoa</taxon>
        <taxon>Ecdysozoa</taxon>
        <taxon>Nematoda</taxon>
        <taxon>Chromadorea</taxon>
        <taxon>Rhabditida</taxon>
        <taxon>Tylenchina</taxon>
        <taxon>Panagrolaimomorpha</taxon>
        <taxon>Strongyloidoidea</taxon>
        <taxon>Alloionematidae</taxon>
        <taxon>Rhabditophanes</taxon>
    </lineage>
</organism>
<proteinExistence type="predicted"/>
<sequence>MNKLSAIDAFYLNMLAQANLEYGGTTIEELNEYSRSRFPKDQKDDKTKDEGKKGNAEKSLVNKLKTSKVDEDERDMPLANLFGVGSSSSLKPQPLSNEKKEKSGSLKSGLMFNYDYNKNASSSGKKNSVKLNKTTYTIEKKIAEGGFAIVFLVHDKQNRNFALKRQLIRDDNFQLESCKREATILKQLVGHKNIVNYETHIISQNKTGISEYMLITAYYSNSVFQLMNEKLKNNSKLLPSDVRDIFRDMCKAVHALHTSSPPIIHRDLKVENILIDEHTYGKNKPIYVLCDFGSCTSSVLSIKTHDINHLQEEINRYTTLSYRAPEMIELYYEVPIGTKSDIWALGVLLYKLCYFQLPFGESNIAIQGGEFTFPEGDINTPETIKALISFCLTTDHQARPDIWQVSCLLYEMIGQPNPLKSIKNSPIMMLDDVFEVYKDRFLTKTSFNSPYIARTRKTVEPVSLSRSETSRPAMTDKEPKNEMIINTNAINTNITYTGSTTVNPRLRPKPINSVSMLPNKIAPSINCAHEASPTNSINNVQNNVTIAKDPQPTFRQMPNNECLLRSSAFK</sequence>